<sequence>MISWRLIDTGPLDGPANMALDEALLTCFDKDRSQPLLRLYGWDPPALSVGRFQDAAAALKLELCEEEKVPVVRRMTGGGIIYHAQELTYSIVCAPGHIGGAAGVKEGFRRLCAFLLGTYGKLGLEASFAVDLNPDGERLGARTAFCFAGKEEFDIVVQGRKIGGNAQRRVNGAILQHGSIPLVSRVQHGLRYLKEPAPGAAAAVSLTELGIAVEPIVLKQTLVESFQERLGVTLKAQPPAKAELEAAAQLETAKYRNATWNLEGRLPLEMKK</sequence>
<proteinExistence type="predicted"/>
<dbReference type="InterPro" id="IPR004143">
    <property type="entry name" value="BPL_LPL_catalytic"/>
</dbReference>
<evidence type="ECO:0000259" key="1">
    <source>
        <dbReference type="PROSITE" id="PS51733"/>
    </source>
</evidence>
<protein>
    <submittedName>
        <fullName evidence="2">Lipoate--protein ligase</fullName>
    </submittedName>
</protein>
<dbReference type="CDD" id="cd16443">
    <property type="entry name" value="LplA"/>
    <property type="match status" value="1"/>
</dbReference>
<organism evidence="2 3">
    <name type="scientific">Geoanaerobacter pelophilus</name>
    <dbReference type="NCBI Taxonomy" id="60036"/>
    <lineage>
        <taxon>Bacteria</taxon>
        <taxon>Pseudomonadati</taxon>
        <taxon>Thermodesulfobacteriota</taxon>
        <taxon>Desulfuromonadia</taxon>
        <taxon>Geobacterales</taxon>
        <taxon>Geobacteraceae</taxon>
        <taxon>Geoanaerobacter</taxon>
    </lineage>
</organism>
<dbReference type="PANTHER" id="PTHR43679">
    <property type="entry name" value="OCTANOYLTRANSFERASE LIPM-RELATED"/>
    <property type="match status" value="1"/>
</dbReference>
<keyword evidence="2" id="KW-0436">Ligase</keyword>
<dbReference type="PANTHER" id="PTHR43679:SF2">
    <property type="entry name" value="OCTANOYL-[GCVH]:PROTEIN N-OCTANOYLTRANSFERASE"/>
    <property type="match status" value="1"/>
</dbReference>
<dbReference type="InterPro" id="IPR050664">
    <property type="entry name" value="Octanoyltrans_LipM/LipL"/>
</dbReference>
<feature type="domain" description="BPL/LPL catalytic" evidence="1">
    <location>
        <begin position="31"/>
        <end position="234"/>
    </location>
</feature>
<name>A0ABQ0MLE1_9BACT</name>
<keyword evidence="3" id="KW-1185">Reference proteome</keyword>
<dbReference type="Proteomes" id="UP000194153">
    <property type="component" value="Unassembled WGS sequence"/>
</dbReference>
<accession>A0ABQ0MLE1</accession>
<gene>
    <name evidence="2" type="ORF">GPEL0_01r3973</name>
</gene>
<dbReference type="SUPFAM" id="SSF55681">
    <property type="entry name" value="Class II aaRS and biotin synthetases"/>
    <property type="match status" value="1"/>
</dbReference>
<dbReference type="GO" id="GO:0016874">
    <property type="term" value="F:ligase activity"/>
    <property type="evidence" value="ECO:0007669"/>
    <property type="project" value="UniProtKB-KW"/>
</dbReference>
<reference evidence="3" key="1">
    <citation type="submission" date="2017-05" db="EMBL/GenBank/DDBJ databases">
        <title>Draft genome sequence of Geobacter pelophilus, a iron(III)-reducing bacteria.</title>
        <authorList>
            <person name="Aoyagi T."/>
            <person name="Koike H."/>
            <person name="Morita T."/>
            <person name="Sato Y."/>
            <person name="Habe H."/>
            <person name="Hori T."/>
        </authorList>
    </citation>
    <scope>NUCLEOTIDE SEQUENCE [LARGE SCALE GENOMIC DNA]</scope>
    <source>
        <strain evidence="3">Drf2</strain>
    </source>
</reference>
<dbReference type="PROSITE" id="PS51733">
    <property type="entry name" value="BPL_LPL_CATALYTIC"/>
    <property type="match status" value="1"/>
</dbReference>
<dbReference type="RefSeq" id="WP_085814091.1">
    <property type="nucleotide sequence ID" value="NZ_BDQG01000001.1"/>
</dbReference>
<dbReference type="EMBL" id="BDQG01000001">
    <property type="protein sequence ID" value="GAW67890.1"/>
    <property type="molecule type" value="Genomic_DNA"/>
</dbReference>
<dbReference type="Pfam" id="PF21948">
    <property type="entry name" value="LplA-B_cat"/>
    <property type="match status" value="1"/>
</dbReference>
<dbReference type="Gene3D" id="3.30.930.10">
    <property type="entry name" value="Bira Bifunctional Protein, Domain 2"/>
    <property type="match status" value="1"/>
</dbReference>
<comment type="caution">
    <text evidence="2">The sequence shown here is derived from an EMBL/GenBank/DDBJ whole genome shotgun (WGS) entry which is preliminary data.</text>
</comment>
<evidence type="ECO:0000313" key="2">
    <source>
        <dbReference type="EMBL" id="GAW67890.1"/>
    </source>
</evidence>
<dbReference type="InterPro" id="IPR045864">
    <property type="entry name" value="aa-tRNA-synth_II/BPL/LPL"/>
</dbReference>
<evidence type="ECO:0000313" key="3">
    <source>
        <dbReference type="Proteomes" id="UP000194153"/>
    </source>
</evidence>